<evidence type="ECO:0000313" key="2">
    <source>
        <dbReference type="Proteomes" id="UP000050509"/>
    </source>
</evidence>
<reference evidence="1 2" key="1">
    <citation type="submission" date="2015-09" db="EMBL/GenBank/DDBJ databases">
        <title>Draft genome sequence of Kouleothrix aurantiaca JCM 19913.</title>
        <authorList>
            <person name="Hemp J."/>
        </authorList>
    </citation>
    <scope>NUCLEOTIDE SEQUENCE [LARGE SCALE GENOMIC DNA]</scope>
    <source>
        <strain evidence="1 2">COM-B</strain>
    </source>
</reference>
<evidence type="ECO:0000313" key="1">
    <source>
        <dbReference type="EMBL" id="KPV49368.1"/>
    </source>
</evidence>
<accession>A0A0P9D9Z9</accession>
<organism evidence="1 2">
    <name type="scientific">Kouleothrix aurantiaca</name>
    <dbReference type="NCBI Taxonomy" id="186479"/>
    <lineage>
        <taxon>Bacteria</taxon>
        <taxon>Bacillati</taxon>
        <taxon>Chloroflexota</taxon>
        <taxon>Chloroflexia</taxon>
        <taxon>Chloroflexales</taxon>
        <taxon>Roseiflexineae</taxon>
        <taxon>Roseiflexaceae</taxon>
        <taxon>Kouleothrix</taxon>
    </lineage>
</organism>
<keyword evidence="2" id="KW-1185">Reference proteome</keyword>
<dbReference type="AlphaFoldDB" id="A0A0P9D9Z9"/>
<protein>
    <submittedName>
        <fullName evidence="1">Uncharacterized protein</fullName>
    </submittedName>
</protein>
<name>A0A0P9D9Z9_9CHLR</name>
<dbReference type="EMBL" id="LJCR01002019">
    <property type="protein sequence ID" value="KPV49368.1"/>
    <property type="molecule type" value="Genomic_DNA"/>
</dbReference>
<comment type="caution">
    <text evidence="1">The sequence shown here is derived from an EMBL/GenBank/DDBJ whole genome shotgun (WGS) entry which is preliminary data.</text>
</comment>
<dbReference type="Proteomes" id="UP000050509">
    <property type="component" value="Unassembled WGS sequence"/>
</dbReference>
<feature type="non-terminal residue" evidence="1">
    <location>
        <position position="159"/>
    </location>
</feature>
<gene>
    <name evidence="1" type="ORF">SE17_33045</name>
</gene>
<proteinExistence type="predicted"/>
<sequence length="159" mass="17744">MDDVTFSRGPARRPAVRVSDPLLQWATGLQTKERRIYAGWLAEVGKIETLDEAMAAAGFSQITIKHGSGNMVTHWAVETANLFVVAEGVQSIGEMKHTEDRYGIAFGWRTLEGGRQQSVLRFRGFLRELLQVGFYEPLLITAKSTLTGDVINALTRQYE</sequence>